<keyword evidence="5" id="KW-1185">Reference proteome</keyword>
<proteinExistence type="predicted"/>
<dbReference type="InterPro" id="IPR036291">
    <property type="entry name" value="NAD(P)-bd_dom_sf"/>
</dbReference>
<protein>
    <submittedName>
        <fullName evidence="4">Dehydrogenase</fullName>
    </submittedName>
</protein>
<keyword evidence="1" id="KW-0560">Oxidoreductase</keyword>
<dbReference type="PANTHER" id="PTHR43818:SF11">
    <property type="entry name" value="BCDNA.GH03377"/>
    <property type="match status" value="1"/>
</dbReference>
<dbReference type="Gene3D" id="3.30.360.10">
    <property type="entry name" value="Dihydrodipicolinate Reductase, domain 2"/>
    <property type="match status" value="1"/>
</dbReference>
<feature type="domain" description="GFO/IDH/MocA-like oxidoreductase" evidence="3">
    <location>
        <begin position="138"/>
        <end position="264"/>
    </location>
</feature>
<dbReference type="EMBL" id="JBEPLY010000010">
    <property type="protein sequence ID" value="MET3600844.1"/>
    <property type="molecule type" value="Genomic_DNA"/>
</dbReference>
<dbReference type="InterPro" id="IPR055170">
    <property type="entry name" value="GFO_IDH_MocA-like_dom"/>
</dbReference>
<evidence type="ECO:0000259" key="3">
    <source>
        <dbReference type="Pfam" id="PF22725"/>
    </source>
</evidence>
<dbReference type="RefSeq" id="WP_354434725.1">
    <property type="nucleotide sequence ID" value="NZ_JBEPLY010000010.1"/>
</dbReference>
<dbReference type="Pfam" id="PF22725">
    <property type="entry name" value="GFO_IDH_MocA_C3"/>
    <property type="match status" value="1"/>
</dbReference>
<name>A0ABV2ID60_9HYPH</name>
<sequence length="343" mass="38477">MASYPTLKFGVIGIDHRHVYDQVASLLEVGAQCAGYYSNGDVSTLPGFQKRFPDIQRVDDPRRLLDDPSIHLIVTAAIPCDRADIAISAMRHGKDIMVDKPGVTTFEQLEAVRKVQKETGRIFTVNFTERFEVRAVSRATKLVREGRIGKVLQTVGLGPHRLNRHLRPDWFFDPARYGGILTDIASHQIDQFLHFTGCDDARIVTSRYGNLAHPDLPGLQDFGELILSNGPASGYIRVDWFTPDALDSWGDGRLTILGTEGYIELRKYIDICGRSGKDHLFLVNNETAEYIDCSSDELPYYTHILHDIFDRTETAMTHAHGFKVCELALRAQENAEVINEGGM</sequence>
<evidence type="ECO:0000259" key="2">
    <source>
        <dbReference type="Pfam" id="PF01408"/>
    </source>
</evidence>
<dbReference type="Proteomes" id="UP001549164">
    <property type="component" value="Unassembled WGS sequence"/>
</dbReference>
<dbReference type="Gene3D" id="3.40.50.720">
    <property type="entry name" value="NAD(P)-binding Rossmann-like Domain"/>
    <property type="match status" value="1"/>
</dbReference>
<reference evidence="4 5" key="1">
    <citation type="submission" date="2024-06" db="EMBL/GenBank/DDBJ databases">
        <title>Genomic Encyclopedia of Type Strains, Phase IV (KMG-IV): sequencing the most valuable type-strain genomes for metagenomic binning, comparative biology and taxonomic classification.</title>
        <authorList>
            <person name="Goeker M."/>
        </authorList>
    </citation>
    <scope>NUCLEOTIDE SEQUENCE [LARGE SCALE GENOMIC DNA]</scope>
    <source>
        <strain evidence="4 5">DSM 28102</strain>
    </source>
</reference>
<feature type="domain" description="Gfo/Idh/MocA-like oxidoreductase N-terminal" evidence="2">
    <location>
        <begin position="53"/>
        <end position="127"/>
    </location>
</feature>
<evidence type="ECO:0000313" key="5">
    <source>
        <dbReference type="Proteomes" id="UP001549164"/>
    </source>
</evidence>
<dbReference type="Pfam" id="PF01408">
    <property type="entry name" value="GFO_IDH_MocA"/>
    <property type="match status" value="1"/>
</dbReference>
<dbReference type="SUPFAM" id="SSF51735">
    <property type="entry name" value="NAD(P)-binding Rossmann-fold domains"/>
    <property type="match status" value="1"/>
</dbReference>
<gene>
    <name evidence="4" type="ORF">ABID12_002795</name>
</gene>
<dbReference type="InterPro" id="IPR050463">
    <property type="entry name" value="Gfo/Idh/MocA_oxidrdct_glycsds"/>
</dbReference>
<evidence type="ECO:0000313" key="4">
    <source>
        <dbReference type="EMBL" id="MET3600844.1"/>
    </source>
</evidence>
<dbReference type="PANTHER" id="PTHR43818">
    <property type="entry name" value="BCDNA.GH03377"/>
    <property type="match status" value="1"/>
</dbReference>
<accession>A0ABV2ID60</accession>
<evidence type="ECO:0000256" key="1">
    <source>
        <dbReference type="ARBA" id="ARBA00023002"/>
    </source>
</evidence>
<dbReference type="InterPro" id="IPR000683">
    <property type="entry name" value="Gfo/Idh/MocA-like_OxRdtase_N"/>
</dbReference>
<dbReference type="SUPFAM" id="SSF55347">
    <property type="entry name" value="Glyceraldehyde-3-phosphate dehydrogenase-like, C-terminal domain"/>
    <property type="match status" value="1"/>
</dbReference>
<comment type="caution">
    <text evidence="4">The sequence shown here is derived from an EMBL/GenBank/DDBJ whole genome shotgun (WGS) entry which is preliminary data.</text>
</comment>
<organism evidence="4 5">
    <name type="scientific">Martelella mangrovi</name>
    <dbReference type="NCBI Taxonomy" id="1397477"/>
    <lineage>
        <taxon>Bacteria</taxon>
        <taxon>Pseudomonadati</taxon>
        <taxon>Pseudomonadota</taxon>
        <taxon>Alphaproteobacteria</taxon>
        <taxon>Hyphomicrobiales</taxon>
        <taxon>Aurantimonadaceae</taxon>
        <taxon>Martelella</taxon>
    </lineage>
</organism>